<dbReference type="EMBL" id="MFJE01000017">
    <property type="protein sequence ID" value="OGG14460.1"/>
    <property type="molecule type" value="Genomic_DNA"/>
</dbReference>
<feature type="domain" description="Type II secretion system protein GspG C-terminal" evidence="7">
    <location>
        <begin position="32"/>
        <end position="111"/>
    </location>
</feature>
<dbReference type="AlphaFoldDB" id="A0A1F5ZPQ0"/>
<name>A0A1F5ZPQ0_9BACT</name>
<dbReference type="Pfam" id="PF08334">
    <property type="entry name" value="T2SSG"/>
    <property type="match status" value="1"/>
</dbReference>
<evidence type="ECO:0000313" key="8">
    <source>
        <dbReference type="EMBL" id="OGG14460.1"/>
    </source>
</evidence>
<dbReference type="Gene3D" id="3.30.700.10">
    <property type="entry name" value="Glycoprotein, Type 4 Pilin"/>
    <property type="match status" value="1"/>
</dbReference>
<keyword evidence="5 6" id="KW-0472">Membrane</keyword>
<evidence type="ECO:0000313" key="9">
    <source>
        <dbReference type="Proteomes" id="UP000177383"/>
    </source>
</evidence>
<dbReference type="PANTHER" id="PTHR30093">
    <property type="entry name" value="GENERAL SECRETION PATHWAY PROTEIN G"/>
    <property type="match status" value="1"/>
</dbReference>
<feature type="transmembrane region" description="Helical" evidence="6">
    <location>
        <begin position="12"/>
        <end position="32"/>
    </location>
</feature>
<dbReference type="SUPFAM" id="SSF54523">
    <property type="entry name" value="Pili subunits"/>
    <property type="match status" value="1"/>
</dbReference>
<dbReference type="PRINTS" id="PR00813">
    <property type="entry name" value="BCTERIALGSPG"/>
</dbReference>
<dbReference type="InterPro" id="IPR012902">
    <property type="entry name" value="N_methyl_site"/>
</dbReference>
<dbReference type="InterPro" id="IPR000983">
    <property type="entry name" value="Bac_GSPG_pilin"/>
</dbReference>
<evidence type="ECO:0000259" key="7">
    <source>
        <dbReference type="Pfam" id="PF08334"/>
    </source>
</evidence>
<keyword evidence="3 6" id="KW-0812">Transmembrane</keyword>
<evidence type="ECO:0000256" key="5">
    <source>
        <dbReference type="ARBA" id="ARBA00023136"/>
    </source>
</evidence>
<dbReference type="NCBIfam" id="TIGR02532">
    <property type="entry name" value="IV_pilin_GFxxxE"/>
    <property type="match status" value="1"/>
</dbReference>
<dbReference type="Proteomes" id="UP000177383">
    <property type="component" value="Unassembled WGS sequence"/>
</dbReference>
<keyword evidence="4 6" id="KW-1133">Transmembrane helix</keyword>
<dbReference type="GO" id="GO:0015627">
    <property type="term" value="C:type II protein secretion system complex"/>
    <property type="evidence" value="ECO:0007669"/>
    <property type="project" value="InterPro"/>
</dbReference>
<comment type="caution">
    <text evidence="8">The sequence shown here is derived from an EMBL/GenBank/DDBJ whole genome shotgun (WGS) entry which is preliminary data.</text>
</comment>
<evidence type="ECO:0000256" key="1">
    <source>
        <dbReference type="ARBA" id="ARBA00004167"/>
    </source>
</evidence>
<dbReference type="InterPro" id="IPR045584">
    <property type="entry name" value="Pilin-like"/>
</dbReference>
<evidence type="ECO:0000256" key="3">
    <source>
        <dbReference type="ARBA" id="ARBA00022692"/>
    </source>
</evidence>
<reference evidence="8 9" key="1">
    <citation type="journal article" date="2016" name="Nat. Commun.">
        <title>Thousands of microbial genomes shed light on interconnected biogeochemical processes in an aquifer system.</title>
        <authorList>
            <person name="Anantharaman K."/>
            <person name="Brown C.T."/>
            <person name="Hug L.A."/>
            <person name="Sharon I."/>
            <person name="Castelle C.J."/>
            <person name="Probst A.J."/>
            <person name="Thomas B.C."/>
            <person name="Singh A."/>
            <person name="Wilkins M.J."/>
            <person name="Karaoz U."/>
            <person name="Brodie E.L."/>
            <person name="Williams K.H."/>
            <person name="Hubbard S.S."/>
            <person name="Banfield J.F."/>
        </authorList>
    </citation>
    <scope>NUCLEOTIDE SEQUENCE [LARGE SCALE GENOMIC DNA]</scope>
</reference>
<dbReference type="STRING" id="1798375.A2773_03540"/>
<dbReference type="GO" id="GO:0016020">
    <property type="term" value="C:membrane"/>
    <property type="evidence" value="ECO:0007669"/>
    <property type="project" value="UniProtKB-SubCell"/>
</dbReference>
<dbReference type="InterPro" id="IPR013545">
    <property type="entry name" value="T2SS_protein-GspG_C"/>
</dbReference>
<dbReference type="GO" id="GO:0015628">
    <property type="term" value="P:protein secretion by the type II secretion system"/>
    <property type="evidence" value="ECO:0007669"/>
    <property type="project" value="InterPro"/>
</dbReference>
<organism evidence="8 9">
    <name type="scientific">Candidatus Gottesmanbacteria bacterium RIFCSPHIGHO2_01_FULL_39_10</name>
    <dbReference type="NCBI Taxonomy" id="1798375"/>
    <lineage>
        <taxon>Bacteria</taxon>
        <taxon>Candidatus Gottesmaniibacteriota</taxon>
    </lineage>
</organism>
<accession>A0A1F5ZPQ0</accession>
<evidence type="ECO:0000256" key="2">
    <source>
        <dbReference type="ARBA" id="ARBA00022481"/>
    </source>
</evidence>
<evidence type="ECO:0000256" key="6">
    <source>
        <dbReference type="SAM" id="Phobius"/>
    </source>
</evidence>
<keyword evidence="2" id="KW-0488">Methylation</keyword>
<evidence type="ECO:0000256" key="4">
    <source>
        <dbReference type="ARBA" id="ARBA00022989"/>
    </source>
</evidence>
<gene>
    <name evidence="8" type="ORF">A2773_03540</name>
</gene>
<comment type="subcellular location">
    <subcellularLocation>
        <location evidence="1">Membrane</location>
        <topology evidence="1">Single-pass membrane protein</topology>
    </subcellularLocation>
</comment>
<sequence length="144" mass="15649">MKNIGFTLVELLIVITIIATLSGIGYAVFGNATRSARDAKRKADLEQIRTALEMFKADNGRYPTNDASSTCVIDPSLGFNAYLASMPIDPKSTVYRYCYHFRTATTYDLCAHLEGVAGNFACGPAAYSCQIGVNSQCTYSVHNP</sequence>
<protein>
    <recommendedName>
        <fullName evidence="7">Type II secretion system protein GspG C-terminal domain-containing protein</fullName>
    </recommendedName>
</protein>
<proteinExistence type="predicted"/>
<dbReference type="PANTHER" id="PTHR30093:SF44">
    <property type="entry name" value="TYPE II SECRETION SYSTEM CORE PROTEIN G"/>
    <property type="match status" value="1"/>
</dbReference>
<dbReference type="Pfam" id="PF07963">
    <property type="entry name" value="N_methyl"/>
    <property type="match status" value="1"/>
</dbReference>